<reference evidence="3" key="2">
    <citation type="submission" date="2020-05" db="UniProtKB">
        <authorList>
            <consortium name="EnsemblMetazoa"/>
        </authorList>
    </citation>
    <scope>IDENTIFICATION</scope>
    <source>
        <strain evidence="3">wikel</strain>
    </source>
</reference>
<protein>
    <submittedName>
        <fullName evidence="2 3">Y box binding protein, putative</fullName>
    </submittedName>
</protein>
<accession>B7Q663</accession>
<dbReference type="STRING" id="6945.B7Q663"/>
<evidence type="ECO:0000313" key="2">
    <source>
        <dbReference type="EMBL" id="EEC14335.1"/>
    </source>
</evidence>
<proteinExistence type="predicted"/>
<feature type="domain" description="CSD" evidence="1">
    <location>
        <begin position="3"/>
        <end position="45"/>
    </location>
</feature>
<keyword evidence="4" id="KW-1185">Reference proteome</keyword>
<dbReference type="GO" id="GO:0003676">
    <property type="term" value="F:nucleic acid binding"/>
    <property type="evidence" value="ECO:0000318"/>
    <property type="project" value="GO_Central"/>
</dbReference>
<dbReference type="EMBL" id="ABJB010431377">
    <property type="status" value="NOT_ANNOTATED_CDS"/>
    <property type="molecule type" value="Genomic_DNA"/>
</dbReference>
<dbReference type="SUPFAM" id="SSF50249">
    <property type="entry name" value="Nucleic acid-binding proteins"/>
    <property type="match status" value="1"/>
</dbReference>
<dbReference type="GO" id="GO:0010468">
    <property type="term" value="P:regulation of gene expression"/>
    <property type="evidence" value="ECO:0000318"/>
    <property type="project" value="GO_Central"/>
</dbReference>
<dbReference type="HOGENOM" id="CLU_3175935_0_0_1"/>
<dbReference type="VEuPathDB" id="VectorBase:ISCW021689"/>
<dbReference type="EnsemblMetazoa" id="ISCW021689-RA">
    <property type="protein sequence ID" value="ISCW021689-PA"/>
    <property type="gene ID" value="ISCW021689"/>
</dbReference>
<dbReference type="InterPro" id="IPR002059">
    <property type="entry name" value="CSP_DNA-bd"/>
</dbReference>
<dbReference type="InterPro" id="IPR050181">
    <property type="entry name" value="Cold_shock_domain"/>
</dbReference>
<dbReference type="PaxDb" id="6945-B7Q663"/>
<dbReference type="EMBL" id="DS866113">
    <property type="protein sequence ID" value="EEC14335.1"/>
    <property type="molecule type" value="Genomic_DNA"/>
</dbReference>
<sequence length="47" mass="5431">MSRREDIFVHQTAITRNHPQKLTRTVYEGETVEFDVAVGEKGREAPM</sequence>
<dbReference type="AlphaFoldDB" id="B7Q663"/>
<dbReference type="EMBL" id="ABJB011122474">
    <property type="status" value="NOT_ANNOTATED_CDS"/>
    <property type="molecule type" value="Genomic_DNA"/>
</dbReference>
<reference evidence="2 4" key="1">
    <citation type="submission" date="2008-03" db="EMBL/GenBank/DDBJ databases">
        <title>Annotation of Ixodes scapularis.</title>
        <authorList>
            <consortium name="Ixodes scapularis Genome Project Consortium"/>
            <person name="Caler E."/>
            <person name="Hannick L.I."/>
            <person name="Bidwell S."/>
            <person name="Joardar V."/>
            <person name="Thiagarajan M."/>
            <person name="Amedeo P."/>
            <person name="Galinsky K.J."/>
            <person name="Schobel S."/>
            <person name="Inman J."/>
            <person name="Hostetler J."/>
            <person name="Miller J."/>
            <person name="Hammond M."/>
            <person name="Megy K."/>
            <person name="Lawson D."/>
            <person name="Kodira C."/>
            <person name="Sutton G."/>
            <person name="Meyer J."/>
            <person name="Hill C.A."/>
            <person name="Birren B."/>
            <person name="Nene V."/>
            <person name="Collins F."/>
            <person name="Alarcon-Chaidez F."/>
            <person name="Wikel S."/>
            <person name="Strausberg R."/>
        </authorList>
    </citation>
    <scope>NUCLEOTIDE SEQUENCE [LARGE SCALE GENOMIC DNA]</scope>
    <source>
        <strain evidence="4">Wikel</strain>
        <strain evidence="2">Wikel colony</strain>
    </source>
</reference>
<organism>
    <name type="scientific">Ixodes scapularis</name>
    <name type="common">Black-legged tick</name>
    <name type="synonym">Deer tick</name>
    <dbReference type="NCBI Taxonomy" id="6945"/>
    <lineage>
        <taxon>Eukaryota</taxon>
        <taxon>Metazoa</taxon>
        <taxon>Ecdysozoa</taxon>
        <taxon>Arthropoda</taxon>
        <taxon>Chelicerata</taxon>
        <taxon>Arachnida</taxon>
        <taxon>Acari</taxon>
        <taxon>Parasitiformes</taxon>
        <taxon>Ixodida</taxon>
        <taxon>Ixodoidea</taxon>
        <taxon>Ixodidae</taxon>
        <taxon>Ixodinae</taxon>
        <taxon>Ixodes</taxon>
    </lineage>
</organism>
<evidence type="ECO:0000313" key="3">
    <source>
        <dbReference type="EnsemblMetazoa" id="ISCW021689-PA"/>
    </source>
</evidence>
<gene>
    <name evidence="2" type="ORF">IscW_ISCW021689</name>
</gene>
<dbReference type="Proteomes" id="UP000001555">
    <property type="component" value="Unassembled WGS sequence"/>
</dbReference>
<dbReference type="VEuPathDB" id="VectorBase:ISCI021689"/>
<dbReference type="Gene3D" id="2.40.50.140">
    <property type="entry name" value="Nucleic acid-binding proteins"/>
    <property type="match status" value="1"/>
</dbReference>
<evidence type="ECO:0000313" key="4">
    <source>
        <dbReference type="Proteomes" id="UP000001555"/>
    </source>
</evidence>
<dbReference type="PANTHER" id="PTHR11544">
    <property type="entry name" value="COLD SHOCK DOMAIN CONTAINING PROTEINS"/>
    <property type="match status" value="1"/>
</dbReference>
<name>B7Q663_IXOSC</name>
<dbReference type="InterPro" id="IPR012340">
    <property type="entry name" value="NA-bd_OB-fold"/>
</dbReference>
<dbReference type="InParanoid" id="B7Q663"/>
<dbReference type="PRINTS" id="PR00050">
    <property type="entry name" value="COLDSHOCK"/>
</dbReference>
<dbReference type="Pfam" id="PF00313">
    <property type="entry name" value="CSD"/>
    <property type="match status" value="1"/>
</dbReference>
<dbReference type="GO" id="GO:0005634">
    <property type="term" value="C:nucleus"/>
    <property type="evidence" value="ECO:0000318"/>
    <property type="project" value="GO_Central"/>
</dbReference>
<evidence type="ECO:0000259" key="1">
    <source>
        <dbReference type="Pfam" id="PF00313"/>
    </source>
</evidence>